<dbReference type="AlphaFoldDB" id="A0A060ZEQ8"/>
<evidence type="ECO:0000313" key="1">
    <source>
        <dbReference type="EMBL" id="CDR00119.1"/>
    </source>
</evidence>
<name>A0A060ZEQ8_ONCMY</name>
<dbReference type="Proteomes" id="UP000193380">
    <property type="component" value="Unassembled WGS sequence"/>
</dbReference>
<organism evidence="1 2">
    <name type="scientific">Oncorhynchus mykiss</name>
    <name type="common">Rainbow trout</name>
    <name type="synonym">Salmo gairdneri</name>
    <dbReference type="NCBI Taxonomy" id="8022"/>
    <lineage>
        <taxon>Eukaryota</taxon>
        <taxon>Metazoa</taxon>
        <taxon>Chordata</taxon>
        <taxon>Craniata</taxon>
        <taxon>Vertebrata</taxon>
        <taxon>Euteleostomi</taxon>
        <taxon>Actinopterygii</taxon>
        <taxon>Neopterygii</taxon>
        <taxon>Teleostei</taxon>
        <taxon>Protacanthopterygii</taxon>
        <taxon>Salmoniformes</taxon>
        <taxon>Salmonidae</taxon>
        <taxon>Salmoninae</taxon>
        <taxon>Oncorhynchus</taxon>
    </lineage>
</organism>
<gene>
    <name evidence="1" type="ORF">GSONMT00036345001</name>
</gene>
<evidence type="ECO:0000313" key="2">
    <source>
        <dbReference type="Proteomes" id="UP000193380"/>
    </source>
</evidence>
<protein>
    <recommendedName>
        <fullName evidence="3">Transposase Tc1-like domain-containing protein</fullName>
    </recommendedName>
</protein>
<dbReference type="PaxDb" id="8022-A0A060ZEQ8"/>
<reference evidence="1" key="2">
    <citation type="submission" date="2014-03" db="EMBL/GenBank/DDBJ databases">
        <authorList>
            <person name="Genoscope - CEA"/>
        </authorList>
    </citation>
    <scope>NUCLEOTIDE SEQUENCE</scope>
</reference>
<sequence length="113" mass="12445">MKLALMRTATGMEDPEVSLLQRISSLELPASEIAAQINASQSSSKRHISTSTVQMRLCKSGLHGQIAAKIPLTPLLKDNNNKKRLAWGIRPVEICPLVWSPNLRFLVQTVVSL</sequence>
<evidence type="ECO:0008006" key="3">
    <source>
        <dbReference type="Google" id="ProtNLM"/>
    </source>
</evidence>
<proteinExistence type="predicted"/>
<dbReference type="EMBL" id="FR953480">
    <property type="protein sequence ID" value="CDR00119.1"/>
    <property type="molecule type" value="Genomic_DNA"/>
</dbReference>
<reference evidence="1" key="1">
    <citation type="journal article" date="2014" name="Nat. Commun.">
        <title>The rainbow trout genome provides novel insights into evolution after whole-genome duplication in vertebrates.</title>
        <authorList>
            <person name="Berthelot C."/>
            <person name="Brunet F."/>
            <person name="Chalopin D."/>
            <person name="Juanchich A."/>
            <person name="Bernard M."/>
            <person name="Noel B."/>
            <person name="Bento P."/>
            <person name="Da Silva C."/>
            <person name="Labadie K."/>
            <person name="Alberti A."/>
            <person name="Aury J.M."/>
            <person name="Louis A."/>
            <person name="Dehais P."/>
            <person name="Bardou P."/>
            <person name="Montfort J."/>
            <person name="Klopp C."/>
            <person name="Cabau C."/>
            <person name="Gaspin C."/>
            <person name="Thorgaard G.H."/>
            <person name="Boussaha M."/>
            <person name="Quillet E."/>
            <person name="Guyomard R."/>
            <person name="Galiana D."/>
            <person name="Bobe J."/>
            <person name="Volff J.N."/>
            <person name="Genet C."/>
            <person name="Wincker P."/>
            <person name="Jaillon O."/>
            <person name="Roest Crollius H."/>
            <person name="Guiguen Y."/>
        </authorList>
    </citation>
    <scope>NUCLEOTIDE SEQUENCE [LARGE SCALE GENOMIC DNA]</scope>
</reference>
<accession>A0A060ZEQ8</accession>